<feature type="domain" description="Polymerase beta nucleotidyltransferase" evidence="1">
    <location>
        <begin position="24"/>
        <end position="89"/>
    </location>
</feature>
<accession>A0A1H1JZ52</accession>
<evidence type="ECO:0000313" key="2">
    <source>
        <dbReference type="EMBL" id="SDR55060.1"/>
    </source>
</evidence>
<evidence type="ECO:0000259" key="1">
    <source>
        <dbReference type="Pfam" id="PF18765"/>
    </source>
</evidence>
<keyword evidence="2" id="KW-0808">Transferase</keyword>
<dbReference type="RefSeq" id="WP_074774506.1">
    <property type="nucleotide sequence ID" value="NZ_FNKP01000004.1"/>
</dbReference>
<dbReference type="InterPro" id="IPR043519">
    <property type="entry name" value="NT_sf"/>
</dbReference>
<organism evidence="2 3">
    <name type="scientific">Paraburkholderia fungorum</name>
    <dbReference type="NCBI Taxonomy" id="134537"/>
    <lineage>
        <taxon>Bacteria</taxon>
        <taxon>Pseudomonadati</taxon>
        <taxon>Pseudomonadota</taxon>
        <taxon>Betaproteobacteria</taxon>
        <taxon>Burkholderiales</taxon>
        <taxon>Burkholderiaceae</taxon>
        <taxon>Paraburkholderia</taxon>
    </lineage>
</organism>
<evidence type="ECO:0000313" key="3">
    <source>
        <dbReference type="Proteomes" id="UP000183487"/>
    </source>
</evidence>
<dbReference type="SUPFAM" id="SSF81301">
    <property type="entry name" value="Nucleotidyltransferase"/>
    <property type="match status" value="1"/>
</dbReference>
<dbReference type="OrthoDB" id="5869372at2"/>
<keyword evidence="3" id="KW-1185">Reference proteome</keyword>
<dbReference type="Pfam" id="PF18765">
    <property type="entry name" value="Polbeta"/>
    <property type="match status" value="1"/>
</dbReference>
<proteinExistence type="predicted"/>
<dbReference type="EMBL" id="FNKP01000004">
    <property type="protein sequence ID" value="SDR55060.1"/>
    <property type="molecule type" value="Genomic_DNA"/>
</dbReference>
<dbReference type="Gene3D" id="3.30.460.10">
    <property type="entry name" value="Beta Polymerase, domain 2"/>
    <property type="match status" value="1"/>
</dbReference>
<protein>
    <submittedName>
        <fullName evidence="2">Nucleotidyltransferase domain-containing protein</fullName>
    </submittedName>
</protein>
<gene>
    <name evidence="2" type="ORF">SAMN05443245_7581</name>
</gene>
<dbReference type="InterPro" id="IPR041633">
    <property type="entry name" value="Polbeta"/>
</dbReference>
<dbReference type="Proteomes" id="UP000183487">
    <property type="component" value="Unassembled WGS sequence"/>
</dbReference>
<dbReference type="GO" id="GO:0016740">
    <property type="term" value="F:transferase activity"/>
    <property type="evidence" value="ECO:0007669"/>
    <property type="project" value="UniProtKB-KW"/>
</dbReference>
<name>A0A1H1JZ52_9BURK</name>
<sequence length="202" mass="22759">MRLEDILKKWRDNPSTTRQMALLERISAALEASPSCIGAVVVGSFAKGNADRVSDVDLVVFCSDGAENSLISSIEQQITQSDIFIKFDGIHDPKSPFQKLIFEDFTSIEFHVISPDTELILEQPFVQIVNRDRCLESRASSRLASAEHDTMAYRYGDRFLAWELFTCLKWLWRGDFKTAKRYLVNLGRAIEASEDTDGSAVA</sequence>
<reference evidence="3" key="1">
    <citation type="submission" date="2016-10" db="EMBL/GenBank/DDBJ databases">
        <authorList>
            <person name="Varghese N."/>
        </authorList>
    </citation>
    <scope>NUCLEOTIDE SEQUENCE [LARGE SCALE GENOMIC DNA]</scope>
    <source>
        <strain evidence="3">GAS106B</strain>
    </source>
</reference>
<dbReference type="AlphaFoldDB" id="A0A1H1JZ52"/>
<dbReference type="CDD" id="cd05403">
    <property type="entry name" value="NT_KNTase_like"/>
    <property type="match status" value="1"/>
</dbReference>